<dbReference type="EMBL" id="CP032427">
    <property type="protein sequence ID" value="AYC35872.1"/>
    <property type="molecule type" value="Genomic_DNA"/>
</dbReference>
<dbReference type="GO" id="GO:0003676">
    <property type="term" value="F:nucleic acid binding"/>
    <property type="evidence" value="ECO:0007669"/>
    <property type="project" value="InterPro"/>
</dbReference>
<sequence>MTAAPRHAATAAAAAAADTIALGDTIRFRGAAWVVTAFHGPRLFLDVAEPVEPGEPAEPLIILQTAVTSAPDFAVLNRAAPRSTLPGRIGEFHALPRDVRKAAEKWERHVMEVLHQQAPNVPATTPPRPAFDPKLRTLRQRYQTKAEQLTQAGVPVSAATVERKCAAWRKEGLMGLVDKRHLRTATSHGRVDGRVVDIVWEILDDERARGLSPGTLSRLIDRVEQTIRARYAHLLLDPETARGLVNSPATFYRLLERLGITAENAHDAAARHAAGPAISSARPGARRATWARWPGELVQIDTTGLDVLVLGDDGRVISVELTIAICVATRSIVGSLIVPKRVARTAGTGRWLAGRATRSFDTMQVVAQTTAPLPARPGWAPETFMEGSDLPFEDLLAADPRFAGAAARPVIKPETLVVDHGSPFISADFTRACHSVGIEVREARLRTAADKAIVERAMRAVKTGFSQYLASYTHHRLDLRGKRVRKQPLWTIRELQELFEQWVVLHWQQTPHGALRSPFTPGLCLTPNQMYAALISLRGYRSTALTAQENRKMLPAVWVRVSRKGFQINNRTYNLGRGKLDPCRGSSGITAQQGRWEVHYSPDNPEVAWLFNHRAEPGTDPWIEVPFIHRRLLTDRWTEEAWSEGLRIHLAAGGSRHNEAAIARATTQLLRDLAAGPAPGNASPSPRAATAPRPSRPSLPAPAKPYAADMPPLDPDTVRPFRTLDRPAGELFDTPEPVRGAEQTLEDFLASLPGLHPPGPGPATPEDNNTHPAPPGGLPSDGPGSGRQGDEQ</sequence>
<dbReference type="KEGG" id="sge:DWG14_00079"/>
<dbReference type="Proteomes" id="UP000265765">
    <property type="component" value="Chromosome"/>
</dbReference>
<evidence type="ECO:0000313" key="3">
    <source>
        <dbReference type="EMBL" id="AYC35872.1"/>
    </source>
</evidence>
<dbReference type="InterPro" id="IPR001584">
    <property type="entry name" value="Integrase_cat-core"/>
</dbReference>
<evidence type="ECO:0000259" key="2">
    <source>
        <dbReference type="PROSITE" id="PS50994"/>
    </source>
</evidence>
<dbReference type="GeneID" id="91279079"/>
<dbReference type="SUPFAM" id="SSF53098">
    <property type="entry name" value="Ribonuclease H-like"/>
    <property type="match status" value="1"/>
</dbReference>
<dbReference type="GO" id="GO:0015074">
    <property type="term" value="P:DNA integration"/>
    <property type="evidence" value="ECO:0007669"/>
    <property type="project" value="InterPro"/>
</dbReference>
<feature type="compositionally biased region" description="Low complexity" evidence="1">
    <location>
        <begin position="674"/>
        <end position="693"/>
    </location>
</feature>
<feature type="domain" description="Integrase catalytic" evidence="2">
    <location>
        <begin position="290"/>
        <end position="529"/>
    </location>
</feature>
<dbReference type="PROSITE" id="PS50994">
    <property type="entry name" value="INTEGRASE"/>
    <property type="match status" value="1"/>
</dbReference>
<feature type="compositionally biased region" description="Gly residues" evidence="1">
    <location>
        <begin position="783"/>
        <end position="792"/>
    </location>
</feature>
<name>A0AAI8PKG6_9ACTN</name>
<evidence type="ECO:0000313" key="4">
    <source>
        <dbReference type="Proteomes" id="UP000265765"/>
    </source>
</evidence>
<protein>
    <recommendedName>
        <fullName evidence="2">Integrase catalytic domain-containing protein</fullName>
    </recommendedName>
</protein>
<feature type="compositionally biased region" description="Basic and acidic residues" evidence="1">
    <location>
        <begin position="716"/>
        <end position="728"/>
    </location>
</feature>
<accession>A0AAI8PKG6</accession>
<reference evidence="3 4" key="1">
    <citation type="submission" date="2018-09" db="EMBL/GenBank/DDBJ databases">
        <title>Production of Trimethoprim by Streptomyces sp. 3E-1.</title>
        <authorList>
            <person name="Kang H.J."/>
            <person name="Kim S.B."/>
        </authorList>
    </citation>
    <scope>NUCLEOTIDE SEQUENCE [LARGE SCALE GENOMIC DNA]</scope>
    <source>
        <strain evidence="3 4">3E-1</strain>
    </source>
</reference>
<feature type="compositionally biased region" description="Pro residues" evidence="1">
    <location>
        <begin position="694"/>
        <end position="703"/>
    </location>
</feature>
<dbReference type="InterPro" id="IPR012337">
    <property type="entry name" value="RNaseH-like_sf"/>
</dbReference>
<dbReference type="Gene3D" id="3.30.420.10">
    <property type="entry name" value="Ribonuclease H-like superfamily/Ribonuclease H"/>
    <property type="match status" value="1"/>
</dbReference>
<gene>
    <name evidence="3" type="ORF">DWG14_00079</name>
</gene>
<dbReference type="RefSeq" id="WP_120049516.1">
    <property type="nucleotide sequence ID" value="NZ_CP032427.1"/>
</dbReference>
<dbReference type="InterPro" id="IPR036397">
    <property type="entry name" value="RNaseH_sf"/>
</dbReference>
<proteinExistence type="predicted"/>
<evidence type="ECO:0000256" key="1">
    <source>
        <dbReference type="SAM" id="MobiDB-lite"/>
    </source>
</evidence>
<organism evidence="3 4">
    <name type="scientific">Streptomyces griseorubiginosus</name>
    <dbReference type="NCBI Taxonomy" id="67304"/>
    <lineage>
        <taxon>Bacteria</taxon>
        <taxon>Bacillati</taxon>
        <taxon>Actinomycetota</taxon>
        <taxon>Actinomycetes</taxon>
        <taxon>Kitasatosporales</taxon>
        <taxon>Streptomycetaceae</taxon>
        <taxon>Streptomyces</taxon>
    </lineage>
</organism>
<feature type="region of interest" description="Disordered" evidence="1">
    <location>
        <begin position="674"/>
        <end position="792"/>
    </location>
</feature>
<dbReference type="AlphaFoldDB" id="A0AAI8PKG6"/>